<feature type="transmembrane region" description="Helical" evidence="1">
    <location>
        <begin position="444"/>
        <end position="462"/>
    </location>
</feature>
<keyword evidence="1" id="KW-0812">Transmembrane</keyword>
<dbReference type="OrthoDB" id="378564at2759"/>
<keyword evidence="1" id="KW-1133">Transmembrane helix</keyword>
<evidence type="ECO:0000313" key="3">
    <source>
        <dbReference type="Proteomes" id="UP001140217"/>
    </source>
</evidence>
<accession>A0A9W8HGL2</accession>
<proteinExistence type="predicted"/>
<reference evidence="2" key="1">
    <citation type="submission" date="2022-07" db="EMBL/GenBank/DDBJ databases">
        <title>Phylogenomic reconstructions and comparative analyses of Kickxellomycotina fungi.</title>
        <authorList>
            <person name="Reynolds N.K."/>
            <person name="Stajich J.E."/>
            <person name="Barry K."/>
            <person name="Grigoriev I.V."/>
            <person name="Crous P."/>
            <person name="Smith M.E."/>
        </authorList>
    </citation>
    <scope>NUCLEOTIDE SEQUENCE</scope>
    <source>
        <strain evidence="2">NBRC 105414</strain>
    </source>
</reference>
<dbReference type="Proteomes" id="UP001140217">
    <property type="component" value="Unassembled WGS sequence"/>
</dbReference>
<comment type="caution">
    <text evidence="2">The sequence shown here is derived from an EMBL/GenBank/DDBJ whole genome shotgun (WGS) entry which is preliminary data.</text>
</comment>
<sequence length="563" mass="62011">MVAWLGLLARGAWPAIALIAAAHLATLGYVLVQILVTPYPSVLTAGRNETLCRPAWQEPFEYKARVYISPHKVVPENATEFFESAQLLWDVKPASIGDKYPVYREKKATFMVPREFLWKYDSSLVLHAHMFVQRADYFSPHPDTTDPLLMHTVVHAAAQGQLMGTGVPAGTQPDAPERVLGFSVNTVDKLSWVLSLEGHTYRQSRLPSFVGKSSNGSCVYAPLLDVNVYTAAAPEIRYLAIRTQKVPLRRVAGKTHSMELELRGIPDALVHAKIVLHTYARVLETDPPGGIASLGRWLGSAAFGHVAYLQHLGGKNLLWRQTPHTIFATAICLELCLLAALVWAALAVPFWLGPSARRVGVSRASVLAELAYAAHNAVIAYPWMRDAVCIWSMMRYSGMVLAAIAGVPAAIRRRRSRHAEPAASTGHGREQAIAAARAAVDRQALWWAGSVFLLTAGIKAAASPYGLLSLKSAAGLLEHCVSTFFTMHFVPQAVLNHRMRSGTLVPPATLLSYSCVRVFYKAARHLQGDHIQVYDVADEARHHFATVVFVVQWIWYRRAKKQG</sequence>
<evidence type="ECO:0000313" key="2">
    <source>
        <dbReference type="EMBL" id="KAJ2784542.1"/>
    </source>
</evidence>
<dbReference type="AlphaFoldDB" id="A0A9W8HGL2"/>
<feature type="transmembrane region" description="Helical" evidence="1">
    <location>
        <begin position="390"/>
        <end position="411"/>
    </location>
</feature>
<organism evidence="2 3">
    <name type="scientific">Coemansia javaensis</name>
    <dbReference type="NCBI Taxonomy" id="2761396"/>
    <lineage>
        <taxon>Eukaryota</taxon>
        <taxon>Fungi</taxon>
        <taxon>Fungi incertae sedis</taxon>
        <taxon>Zoopagomycota</taxon>
        <taxon>Kickxellomycotina</taxon>
        <taxon>Kickxellomycetes</taxon>
        <taxon>Kickxellales</taxon>
        <taxon>Kickxellaceae</taxon>
        <taxon>Coemansia</taxon>
    </lineage>
</organism>
<feature type="transmembrane region" description="Helical" evidence="1">
    <location>
        <begin position="326"/>
        <end position="352"/>
    </location>
</feature>
<evidence type="ECO:0000256" key="1">
    <source>
        <dbReference type="SAM" id="Phobius"/>
    </source>
</evidence>
<keyword evidence="1" id="KW-0472">Membrane</keyword>
<keyword evidence="3" id="KW-1185">Reference proteome</keyword>
<gene>
    <name evidence="2" type="ORF">H4R18_001082</name>
</gene>
<name>A0A9W8HGL2_9FUNG</name>
<protein>
    <submittedName>
        <fullName evidence="2">Uncharacterized protein</fullName>
    </submittedName>
</protein>
<dbReference type="EMBL" id="JANBUL010000025">
    <property type="protein sequence ID" value="KAJ2784542.1"/>
    <property type="molecule type" value="Genomic_DNA"/>
</dbReference>